<keyword evidence="3" id="KW-0067">ATP-binding</keyword>
<dbReference type="PANTHER" id="PTHR23264:SF19">
    <property type="entry name" value="CYTOSOLIC FE-S CLUSTER ASSEMBLY FACTOR NUBP2"/>
    <property type="match status" value="1"/>
</dbReference>
<evidence type="ECO:0000313" key="6">
    <source>
        <dbReference type="EMBL" id="GAG16593.1"/>
    </source>
</evidence>
<dbReference type="GO" id="GO:0005524">
    <property type="term" value="F:ATP binding"/>
    <property type="evidence" value="ECO:0007669"/>
    <property type="project" value="UniProtKB-KW"/>
</dbReference>
<reference evidence="6" key="1">
    <citation type="journal article" date="2014" name="Front. Microbiol.">
        <title>High frequency of phylogenetically diverse reductive dehalogenase-homologous genes in deep subseafloor sedimentary metagenomes.</title>
        <authorList>
            <person name="Kawai M."/>
            <person name="Futagami T."/>
            <person name="Toyoda A."/>
            <person name="Takaki Y."/>
            <person name="Nishi S."/>
            <person name="Hori S."/>
            <person name="Arai W."/>
            <person name="Tsubouchi T."/>
            <person name="Morono Y."/>
            <person name="Uchiyama I."/>
            <person name="Ito T."/>
            <person name="Fujiyama A."/>
            <person name="Inagaki F."/>
            <person name="Takami H."/>
        </authorList>
    </citation>
    <scope>NUCLEOTIDE SEQUENCE</scope>
    <source>
        <strain evidence="6">Expedition CK06-06</strain>
    </source>
</reference>
<dbReference type="GO" id="GO:0140663">
    <property type="term" value="F:ATP-dependent FeS chaperone activity"/>
    <property type="evidence" value="ECO:0007669"/>
    <property type="project" value="InterPro"/>
</dbReference>
<sequence length="160" mass="17334">MENIKHKILVLSGKGGVGKSCIAVNLAVWLSMQGKNVGLLDIDIHGPSIPKLLNLESSRVHGKGDKIKPVLYSDTLKIMSIGFLLQDQTNALIWRGPMKHNVIKQFVTDVSWGNLDYLVVDCPPGTGDEPLSIVQLLGRADGAVIVTTPQQLSVIDVKKC</sequence>
<keyword evidence="4" id="KW-0408">Iron</keyword>
<dbReference type="GO" id="GO:0005829">
    <property type="term" value="C:cytosol"/>
    <property type="evidence" value="ECO:0007669"/>
    <property type="project" value="TreeGrafter"/>
</dbReference>
<evidence type="ECO:0000256" key="4">
    <source>
        <dbReference type="ARBA" id="ARBA00023004"/>
    </source>
</evidence>
<feature type="non-terminal residue" evidence="6">
    <location>
        <position position="160"/>
    </location>
</feature>
<protein>
    <recommendedName>
        <fullName evidence="7">AAA domain-containing protein</fullName>
    </recommendedName>
</protein>
<dbReference type="InterPro" id="IPR033756">
    <property type="entry name" value="YlxH/NBP35"/>
</dbReference>
<dbReference type="Gene3D" id="3.40.50.300">
    <property type="entry name" value="P-loop containing nucleotide triphosphate hydrolases"/>
    <property type="match status" value="1"/>
</dbReference>
<proteinExistence type="predicted"/>
<evidence type="ECO:0000256" key="1">
    <source>
        <dbReference type="ARBA" id="ARBA00022723"/>
    </source>
</evidence>
<dbReference type="GO" id="GO:0046872">
    <property type="term" value="F:metal ion binding"/>
    <property type="evidence" value="ECO:0007669"/>
    <property type="project" value="UniProtKB-KW"/>
</dbReference>
<dbReference type="InterPro" id="IPR027417">
    <property type="entry name" value="P-loop_NTPase"/>
</dbReference>
<name>X0VVY2_9ZZZZ</name>
<keyword evidence="5" id="KW-0411">Iron-sulfur</keyword>
<evidence type="ECO:0008006" key="7">
    <source>
        <dbReference type="Google" id="ProtNLM"/>
    </source>
</evidence>
<dbReference type="EMBL" id="BARS01035263">
    <property type="protein sequence ID" value="GAG16593.1"/>
    <property type="molecule type" value="Genomic_DNA"/>
</dbReference>
<dbReference type="Pfam" id="PF10609">
    <property type="entry name" value="ParA"/>
    <property type="match status" value="1"/>
</dbReference>
<evidence type="ECO:0000256" key="2">
    <source>
        <dbReference type="ARBA" id="ARBA00022741"/>
    </source>
</evidence>
<dbReference type="InterPro" id="IPR000808">
    <property type="entry name" value="Mrp-like_CS"/>
</dbReference>
<dbReference type="GO" id="GO:0016226">
    <property type="term" value="P:iron-sulfur cluster assembly"/>
    <property type="evidence" value="ECO:0007669"/>
    <property type="project" value="InterPro"/>
</dbReference>
<dbReference type="CDD" id="cd02037">
    <property type="entry name" value="Mrp_NBP35"/>
    <property type="match status" value="1"/>
</dbReference>
<dbReference type="GO" id="GO:0051536">
    <property type="term" value="F:iron-sulfur cluster binding"/>
    <property type="evidence" value="ECO:0007669"/>
    <property type="project" value="UniProtKB-KW"/>
</dbReference>
<comment type="caution">
    <text evidence="6">The sequence shown here is derived from an EMBL/GenBank/DDBJ whole genome shotgun (WGS) entry which is preliminary data.</text>
</comment>
<keyword evidence="1" id="KW-0479">Metal-binding</keyword>
<dbReference type="SUPFAM" id="SSF52540">
    <property type="entry name" value="P-loop containing nucleoside triphosphate hydrolases"/>
    <property type="match status" value="1"/>
</dbReference>
<accession>X0VVY2</accession>
<evidence type="ECO:0000256" key="5">
    <source>
        <dbReference type="ARBA" id="ARBA00023014"/>
    </source>
</evidence>
<evidence type="ECO:0000256" key="3">
    <source>
        <dbReference type="ARBA" id="ARBA00022840"/>
    </source>
</evidence>
<dbReference type="AlphaFoldDB" id="X0VVY2"/>
<dbReference type="PANTHER" id="PTHR23264">
    <property type="entry name" value="NUCLEOTIDE-BINDING PROTEIN NBP35 YEAST -RELATED"/>
    <property type="match status" value="1"/>
</dbReference>
<dbReference type="InterPro" id="IPR019591">
    <property type="entry name" value="Mrp/NBP35_ATP-bd"/>
</dbReference>
<organism evidence="6">
    <name type="scientific">marine sediment metagenome</name>
    <dbReference type="NCBI Taxonomy" id="412755"/>
    <lineage>
        <taxon>unclassified sequences</taxon>
        <taxon>metagenomes</taxon>
        <taxon>ecological metagenomes</taxon>
    </lineage>
</organism>
<keyword evidence="2" id="KW-0547">Nucleotide-binding</keyword>
<dbReference type="PROSITE" id="PS01215">
    <property type="entry name" value="MRP"/>
    <property type="match status" value="1"/>
</dbReference>
<gene>
    <name evidence="6" type="ORF">S01H1_54352</name>
</gene>